<keyword evidence="3" id="KW-0479">Metal-binding</keyword>
<protein>
    <submittedName>
        <fullName evidence="8">CoA pyrophosphatase</fullName>
    </submittedName>
</protein>
<keyword evidence="4" id="KW-0378">Hydrolase</keyword>
<name>A0A5D8QE83_9THEO</name>
<evidence type="ECO:0000313" key="9">
    <source>
        <dbReference type="Proteomes" id="UP000322976"/>
    </source>
</evidence>
<keyword evidence="9" id="KW-1185">Reference proteome</keyword>
<evidence type="ECO:0000256" key="3">
    <source>
        <dbReference type="ARBA" id="ARBA00022723"/>
    </source>
</evidence>
<feature type="domain" description="Nudix hydrolase" evidence="7">
    <location>
        <begin position="19"/>
        <end position="153"/>
    </location>
</feature>
<keyword evidence="6" id="KW-0464">Manganese</keyword>
<keyword evidence="5" id="KW-0460">Magnesium</keyword>
<comment type="cofactor">
    <cofactor evidence="2">
        <name>Mg(2+)</name>
        <dbReference type="ChEBI" id="CHEBI:18420"/>
    </cofactor>
</comment>
<dbReference type="InterPro" id="IPR015797">
    <property type="entry name" value="NUDIX_hydrolase-like_dom_sf"/>
</dbReference>
<dbReference type="PANTHER" id="PTHR12992:SF11">
    <property type="entry name" value="MITOCHONDRIAL COENZYME A DIPHOSPHATASE NUDT8"/>
    <property type="match status" value="1"/>
</dbReference>
<dbReference type="PROSITE" id="PS51462">
    <property type="entry name" value="NUDIX"/>
    <property type="match status" value="1"/>
</dbReference>
<dbReference type="InterPro" id="IPR045121">
    <property type="entry name" value="CoAse"/>
</dbReference>
<dbReference type="RefSeq" id="WP_149544424.1">
    <property type="nucleotide sequence ID" value="NZ_VTPS01000003.1"/>
</dbReference>
<evidence type="ECO:0000256" key="5">
    <source>
        <dbReference type="ARBA" id="ARBA00022842"/>
    </source>
</evidence>
<organism evidence="8 9">
    <name type="scientific">Calorimonas adulescens</name>
    <dbReference type="NCBI Taxonomy" id="2606906"/>
    <lineage>
        <taxon>Bacteria</taxon>
        <taxon>Bacillati</taxon>
        <taxon>Bacillota</taxon>
        <taxon>Clostridia</taxon>
        <taxon>Thermoanaerobacterales</taxon>
        <taxon>Thermoanaerobacteraceae</taxon>
        <taxon>Calorimonas</taxon>
    </lineage>
</organism>
<dbReference type="Proteomes" id="UP000322976">
    <property type="component" value="Unassembled WGS sequence"/>
</dbReference>
<dbReference type="EMBL" id="VTPS01000003">
    <property type="protein sequence ID" value="TZE82865.1"/>
    <property type="molecule type" value="Genomic_DNA"/>
</dbReference>
<proteinExistence type="predicted"/>
<evidence type="ECO:0000313" key="8">
    <source>
        <dbReference type="EMBL" id="TZE82865.1"/>
    </source>
</evidence>
<dbReference type="GO" id="GO:0046872">
    <property type="term" value="F:metal ion binding"/>
    <property type="evidence" value="ECO:0007669"/>
    <property type="project" value="UniProtKB-KW"/>
</dbReference>
<evidence type="ECO:0000256" key="6">
    <source>
        <dbReference type="ARBA" id="ARBA00023211"/>
    </source>
</evidence>
<sequence>MDLIKLAGRKPDIMDSERYFKSAVTVPVVNIDGVDQILFEVRSDTIKRQPGEISFPGGGMEKTDSCSMETAIRETTEELGISKEDIQIIAPLDIVITPFNLIIYPYVGRILNPGIIKPNADEVKEVFYVPIDFFVKNKPNTYYVTVKVEPTADFPYHLIPYGNNYRWRTGQYPEHFYQYKDHVIWGLTARILLNFLTLSGI</sequence>
<gene>
    <name evidence="8" type="ORF">FWJ32_02615</name>
</gene>
<evidence type="ECO:0000256" key="2">
    <source>
        <dbReference type="ARBA" id="ARBA00001946"/>
    </source>
</evidence>
<dbReference type="AlphaFoldDB" id="A0A5D8QE83"/>
<dbReference type="PANTHER" id="PTHR12992">
    <property type="entry name" value="NUDIX HYDROLASE"/>
    <property type="match status" value="1"/>
</dbReference>
<evidence type="ECO:0000259" key="7">
    <source>
        <dbReference type="PROSITE" id="PS51462"/>
    </source>
</evidence>
<accession>A0A5D8QE83</accession>
<evidence type="ECO:0000256" key="1">
    <source>
        <dbReference type="ARBA" id="ARBA00001936"/>
    </source>
</evidence>
<reference evidence="8 9" key="1">
    <citation type="submission" date="2019-08" db="EMBL/GenBank/DDBJ databases">
        <title>Calorimonas adulescens gen. nov., sp. nov., an anaerobic thermophilic bacterium from Sakhalin hot spring.</title>
        <authorList>
            <person name="Khomyakova M.A."/>
            <person name="Merkel A.Y."/>
            <person name="Novikov A."/>
            <person name="Bonch-Osmolovskaya E.A."/>
            <person name="Slobodkin A.I."/>
        </authorList>
    </citation>
    <scope>NUCLEOTIDE SEQUENCE [LARGE SCALE GENOMIC DNA]</scope>
    <source>
        <strain evidence="8 9">A05MB</strain>
    </source>
</reference>
<dbReference type="InterPro" id="IPR000086">
    <property type="entry name" value="NUDIX_hydrolase_dom"/>
</dbReference>
<dbReference type="CDD" id="cd03426">
    <property type="entry name" value="NUDIX_CoAse_Nudt7"/>
    <property type="match status" value="1"/>
</dbReference>
<comment type="caution">
    <text evidence="8">The sequence shown here is derived from an EMBL/GenBank/DDBJ whole genome shotgun (WGS) entry which is preliminary data.</text>
</comment>
<dbReference type="Pfam" id="PF00293">
    <property type="entry name" value="NUDIX"/>
    <property type="match status" value="1"/>
</dbReference>
<evidence type="ECO:0000256" key="4">
    <source>
        <dbReference type="ARBA" id="ARBA00022801"/>
    </source>
</evidence>
<dbReference type="Gene3D" id="3.90.79.10">
    <property type="entry name" value="Nucleoside Triphosphate Pyrophosphohydrolase"/>
    <property type="match status" value="1"/>
</dbReference>
<dbReference type="SUPFAM" id="SSF55811">
    <property type="entry name" value="Nudix"/>
    <property type="match status" value="1"/>
</dbReference>
<dbReference type="GO" id="GO:0010945">
    <property type="term" value="F:coenzyme A diphosphatase activity"/>
    <property type="evidence" value="ECO:0007669"/>
    <property type="project" value="InterPro"/>
</dbReference>
<comment type="cofactor">
    <cofactor evidence="1">
        <name>Mn(2+)</name>
        <dbReference type="ChEBI" id="CHEBI:29035"/>
    </cofactor>
</comment>